<dbReference type="SUPFAM" id="SSF54427">
    <property type="entry name" value="NTF2-like"/>
    <property type="match status" value="2"/>
</dbReference>
<proteinExistence type="predicted"/>
<organism evidence="2 3">
    <name type="scientific">Roseateles violae</name>
    <dbReference type="NCBI Taxonomy" id="3058042"/>
    <lineage>
        <taxon>Bacteria</taxon>
        <taxon>Pseudomonadati</taxon>
        <taxon>Pseudomonadota</taxon>
        <taxon>Betaproteobacteria</taxon>
        <taxon>Burkholderiales</taxon>
        <taxon>Sphaerotilaceae</taxon>
        <taxon>Roseateles</taxon>
    </lineage>
</organism>
<dbReference type="EMBL" id="JAUHHC010000001">
    <property type="protein sequence ID" value="MDN3919380.1"/>
    <property type="molecule type" value="Genomic_DNA"/>
</dbReference>
<accession>A0ABT8DQP9</accession>
<keyword evidence="3" id="KW-1185">Reference proteome</keyword>
<dbReference type="Gene3D" id="3.10.450.50">
    <property type="match status" value="2"/>
</dbReference>
<feature type="region of interest" description="Disordered" evidence="1">
    <location>
        <begin position="198"/>
        <end position="222"/>
    </location>
</feature>
<protein>
    <submittedName>
        <fullName evidence="2">Ester cyclase</fullName>
    </submittedName>
</protein>
<comment type="caution">
    <text evidence="2">The sequence shown here is derived from an EMBL/GenBank/DDBJ whole genome shotgun (WGS) entry which is preliminary data.</text>
</comment>
<evidence type="ECO:0000256" key="1">
    <source>
        <dbReference type="SAM" id="MobiDB-lite"/>
    </source>
</evidence>
<gene>
    <name evidence="2" type="ORF">QWJ38_03700</name>
</gene>
<dbReference type="Pfam" id="PF07366">
    <property type="entry name" value="SnoaL"/>
    <property type="match status" value="1"/>
</dbReference>
<name>A0ABT8DQP9_9BURK</name>
<dbReference type="InterPro" id="IPR032710">
    <property type="entry name" value="NTF2-like_dom_sf"/>
</dbReference>
<evidence type="ECO:0000313" key="2">
    <source>
        <dbReference type="EMBL" id="MDN3919380.1"/>
    </source>
</evidence>
<feature type="compositionally biased region" description="Polar residues" evidence="1">
    <location>
        <begin position="199"/>
        <end position="211"/>
    </location>
</feature>
<dbReference type="RefSeq" id="WP_290357684.1">
    <property type="nucleotide sequence ID" value="NZ_JAUHHC010000001.1"/>
</dbReference>
<dbReference type="InterPro" id="IPR009959">
    <property type="entry name" value="Cyclase_SnoaL-like"/>
</dbReference>
<dbReference type="Proteomes" id="UP001228044">
    <property type="component" value="Unassembled WGS sequence"/>
</dbReference>
<evidence type="ECO:0000313" key="3">
    <source>
        <dbReference type="Proteomes" id="UP001228044"/>
    </source>
</evidence>
<reference evidence="2 3" key="1">
    <citation type="submission" date="2023-06" db="EMBL/GenBank/DDBJ databases">
        <title>Pelomonas sp. PFR6 16S ribosomal RNA gene Genome sequencing and assembly.</title>
        <authorList>
            <person name="Woo H."/>
        </authorList>
    </citation>
    <scope>NUCLEOTIDE SEQUENCE [LARGE SCALE GENOMIC DNA]</scope>
    <source>
        <strain evidence="2 3">PFR6</strain>
    </source>
</reference>
<sequence length="364" mass="40422">MEINPRSRHEGLPFKLPQRPQVTRVRQVDPLALRAAKPARLQPMEGFDEGYADIVDYIVRITEEIWVDRAIGRIYETYDHACTIYSPYGVVRSVQEVVASTVTTLNGFPDGELHHLNVAWDGDETQGFYTSHLGFSRSTNLGASNWGPATGRRIGVHFVADCVTRGNFVHTEWLVRDNGAAVRQLGLDPHVVARRIADSQPTSQRVHSSPTALLGQAPRPSLQPVDDGVESWVRVMFDQLWNQRRLDRLGHYFSTDSICHAGGGRVAEGLRNQQALMLLILGAMPDAVMQIDKVSWSDETDGVIVAVRWRLEGSSQAGALFGECPVNKPVLLNGMSHLRLNGAQVVEHWMIFDEIGALAGVYRA</sequence>